<dbReference type="EMBL" id="FTOV01000002">
    <property type="protein sequence ID" value="SIS72378.1"/>
    <property type="molecule type" value="Genomic_DNA"/>
</dbReference>
<gene>
    <name evidence="1" type="ORF">SAMN05421785_102190</name>
</gene>
<organism evidence="1 2">
    <name type="scientific">Chryseobacterium gambrini</name>
    <dbReference type="NCBI Taxonomy" id="373672"/>
    <lineage>
        <taxon>Bacteria</taxon>
        <taxon>Pseudomonadati</taxon>
        <taxon>Bacteroidota</taxon>
        <taxon>Flavobacteriia</taxon>
        <taxon>Flavobacteriales</taxon>
        <taxon>Weeksellaceae</taxon>
        <taxon>Chryseobacterium group</taxon>
        <taxon>Chryseobacterium</taxon>
    </lineage>
</organism>
<evidence type="ECO:0000313" key="1">
    <source>
        <dbReference type="EMBL" id="SIS72378.1"/>
    </source>
</evidence>
<dbReference type="Proteomes" id="UP000185781">
    <property type="component" value="Unassembled WGS sequence"/>
</dbReference>
<proteinExistence type="predicted"/>
<name>A0A1N7LEW9_9FLAO</name>
<dbReference type="Pfam" id="PF03237">
    <property type="entry name" value="Terminase_6N"/>
    <property type="match status" value="1"/>
</dbReference>
<dbReference type="STRING" id="373672.SAMN05421785_102190"/>
<evidence type="ECO:0000313" key="2">
    <source>
        <dbReference type="Proteomes" id="UP000185781"/>
    </source>
</evidence>
<dbReference type="Gene3D" id="3.40.50.300">
    <property type="entry name" value="P-loop containing nucleotide triphosphate hydrolases"/>
    <property type="match status" value="1"/>
</dbReference>
<dbReference type="Gene3D" id="3.30.420.240">
    <property type="match status" value="1"/>
</dbReference>
<reference evidence="1 2" key="1">
    <citation type="submission" date="2017-01" db="EMBL/GenBank/DDBJ databases">
        <authorList>
            <person name="Mah S.A."/>
            <person name="Swanson W.J."/>
            <person name="Moy G.W."/>
            <person name="Vacquier V.D."/>
        </authorList>
    </citation>
    <scope>NUCLEOTIDE SEQUENCE [LARGE SCALE GENOMIC DNA]</scope>
    <source>
        <strain evidence="1 2">DSM 18014</strain>
    </source>
</reference>
<dbReference type="AlphaFoldDB" id="A0A1N7LEW9"/>
<accession>A0A1N7LEW9</accession>
<dbReference type="InterPro" id="IPR027417">
    <property type="entry name" value="P-loop_NTPase"/>
</dbReference>
<protein>
    <submittedName>
        <fullName evidence="1">Terminase-like family protein</fullName>
    </submittedName>
</protein>
<sequence length="514" mass="58688">MKALSSSADIVIGGGAAGAGKTFSLLLEPLRHIHVKGFGAVCFRRTSPMIRAEGGLWDASEKLYRKVSGAESRNSILEWKFEAGTKLKFSHMQYEENKFDWQGAEIPLIMFDELTHFSKSMFLYMLSRNRSTCGIKPYIRATCNPDPDSWVADFIEWYIDQDPNSPNYGYPIPERQGVVRYFTNENDNIVWGDSFDEVYHKCKEFLDSEIEKSGGLVSPADFIKSFTFIGGSIYENKELLKINPGYLGNLNAQSQEEKLRLLGGNWKISLKGNDIYDFHKFNDIFTNSFVPEGEKYLTTDIAMKGSDKFIIYVWSGKIMIDFHVMEKSKGNQVIDLLKSNLFAYSVPNSNMVFDNDGVGQFVDGFIEGAKEFNNGARPLPNNETGIIENYNHLKSQCFYKSGEAVNRGEYYIPPHVANKKYDEKMTLKERMLYERKAIKRDKVDKDGKLCVIKKEEMKNYLSGQSPDVLDAFMMREFFEYEVNKTSTGGLSVSNGGNYDDYSDDNDYYSSYLNF</sequence>